<evidence type="ECO:0000256" key="2">
    <source>
        <dbReference type="ARBA" id="ARBA00022490"/>
    </source>
</evidence>
<dbReference type="CDD" id="cd00501">
    <property type="entry name" value="Peptidase_C15"/>
    <property type="match status" value="1"/>
</dbReference>
<reference evidence="6" key="1">
    <citation type="submission" date="2022-11" db="UniProtKB">
        <authorList>
            <consortium name="EnsemblMetazoa"/>
        </authorList>
    </citation>
    <scope>IDENTIFICATION</scope>
</reference>
<proteinExistence type="inferred from homology"/>
<evidence type="ECO:0000256" key="3">
    <source>
        <dbReference type="ARBA" id="ARBA00022670"/>
    </source>
</evidence>
<sequence length="201" mass="22459">MADREKPTVLVTGFGPFGPHKVNSSMVAVKGLVESDITNLIDLVTEELPVIYEYVQNEVPNLWKKHKPKLCIHVGVHGLTDKVLLETCAHNDGYQCKPDINFKVNSTDHCVQGAPELLHTPIDLKTIHKKAKEKGVPCEIALSDDPGRYLCDFTYFTSLHHGDSPTVFIHLPPIQGPYTCEEMAETLKIIILLILEQIQLL</sequence>
<comment type="similarity">
    <text evidence="1">Belongs to the peptidase C15 family.</text>
</comment>
<dbReference type="EnsemblMetazoa" id="XM_021051938.2">
    <property type="protein sequence ID" value="XP_020907597.1"/>
    <property type="gene ID" value="LOC110245648"/>
</dbReference>
<keyword evidence="4" id="KW-0378">Hydrolase</keyword>
<evidence type="ECO:0000256" key="1">
    <source>
        <dbReference type="ARBA" id="ARBA00006641"/>
    </source>
</evidence>
<keyword evidence="3" id="KW-0645">Protease</keyword>
<dbReference type="InterPro" id="IPR016125">
    <property type="entry name" value="Peptidase_C15-like"/>
</dbReference>
<dbReference type="Gene3D" id="3.40.630.20">
    <property type="entry name" value="Peptidase C15, pyroglutamyl peptidase I-like"/>
    <property type="match status" value="1"/>
</dbReference>
<dbReference type="PANTHER" id="PTHR23402">
    <property type="entry name" value="PROTEASE FAMILY C15 PYROGLUTAMYL-PEPTIDASE I-RELATED"/>
    <property type="match status" value="1"/>
</dbReference>
<organism evidence="6 7">
    <name type="scientific">Exaiptasia diaphana</name>
    <name type="common">Tropical sea anemone</name>
    <name type="synonym">Aiptasia pulchella</name>
    <dbReference type="NCBI Taxonomy" id="2652724"/>
    <lineage>
        <taxon>Eukaryota</taxon>
        <taxon>Metazoa</taxon>
        <taxon>Cnidaria</taxon>
        <taxon>Anthozoa</taxon>
        <taxon>Hexacorallia</taxon>
        <taxon>Actiniaria</taxon>
        <taxon>Aiptasiidae</taxon>
        <taxon>Exaiptasia</taxon>
    </lineage>
</organism>
<name>A0A913XPH3_EXADI</name>
<dbReference type="OMA" id="KLAYNHK"/>
<dbReference type="PRINTS" id="PR00706">
    <property type="entry name" value="PYROGLUPTASE"/>
</dbReference>
<dbReference type="SUPFAM" id="SSF53182">
    <property type="entry name" value="Pyrrolidone carboxyl peptidase (pyroglutamate aminopeptidase)"/>
    <property type="match status" value="1"/>
</dbReference>
<dbReference type="GO" id="GO:0016920">
    <property type="term" value="F:pyroglutamyl-peptidase activity"/>
    <property type="evidence" value="ECO:0007669"/>
    <property type="project" value="InterPro"/>
</dbReference>
<dbReference type="Proteomes" id="UP000887567">
    <property type="component" value="Unplaced"/>
</dbReference>
<dbReference type="PANTHER" id="PTHR23402:SF1">
    <property type="entry name" value="PYROGLUTAMYL-PEPTIDASE I"/>
    <property type="match status" value="1"/>
</dbReference>
<protein>
    <recommendedName>
        <fullName evidence="8">Pyroglutamyl-peptidase I</fullName>
    </recommendedName>
</protein>
<evidence type="ECO:0000256" key="4">
    <source>
        <dbReference type="ARBA" id="ARBA00022801"/>
    </source>
</evidence>
<keyword evidence="5" id="KW-0788">Thiol protease</keyword>
<dbReference type="Pfam" id="PF01470">
    <property type="entry name" value="Peptidase_C15"/>
    <property type="match status" value="1"/>
</dbReference>
<dbReference type="RefSeq" id="XP_020907597.1">
    <property type="nucleotide sequence ID" value="XM_021051938.2"/>
</dbReference>
<dbReference type="PIRSF" id="PIRSF015592">
    <property type="entry name" value="Prld-crbxl_pptds"/>
    <property type="match status" value="1"/>
</dbReference>
<evidence type="ECO:0008006" key="8">
    <source>
        <dbReference type="Google" id="ProtNLM"/>
    </source>
</evidence>
<dbReference type="GO" id="GO:0005829">
    <property type="term" value="C:cytosol"/>
    <property type="evidence" value="ECO:0007669"/>
    <property type="project" value="InterPro"/>
</dbReference>
<dbReference type="GeneID" id="110245648"/>
<keyword evidence="7" id="KW-1185">Reference proteome</keyword>
<dbReference type="InterPro" id="IPR000816">
    <property type="entry name" value="Peptidase_C15"/>
</dbReference>
<evidence type="ECO:0000256" key="5">
    <source>
        <dbReference type="ARBA" id="ARBA00022807"/>
    </source>
</evidence>
<dbReference type="OrthoDB" id="407146at2759"/>
<evidence type="ECO:0000313" key="6">
    <source>
        <dbReference type="EnsemblMetazoa" id="XP_020907597.1"/>
    </source>
</evidence>
<evidence type="ECO:0000313" key="7">
    <source>
        <dbReference type="Proteomes" id="UP000887567"/>
    </source>
</evidence>
<accession>A0A913XPH3</accession>
<keyword evidence="2" id="KW-0963">Cytoplasm</keyword>
<dbReference type="KEGG" id="epa:110245648"/>
<dbReference type="AlphaFoldDB" id="A0A913XPH3"/>
<dbReference type="InterPro" id="IPR036440">
    <property type="entry name" value="Peptidase_C15-like_sf"/>
</dbReference>
<dbReference type="GO" id="GO:0006508">
    <property type="term" value="P:proteolysis"/>
    <property type="evidence" value="ECO:0007669"/>
    <property type="project" value="UniProtKB-KW"/>
</dbReference>